<evidence type="ECO:0000256" key="7">
    <source>
        <dbReference type="RuleBase" id="RU003690"/>
    </source>
</evidence>
<dbReference type="Pfam" id="PF00232">
    <property type="entry name" value="Glyco_hydro_1"/>
    <property type="match status" value="1"/>
</dbReference>
<evidence type="ECO:0000313" key="9">
    <source>
        <dbReference type="Proteomes" id="UP000054053"/>
    </source>
</evidence>
<proteinExistence type="inferred from homology"/>
<dbReference type="PRINTS" id="PR00131">
    <property type="entry name" value="GLHYDRLASE1"/>
</dbReference>
<dbReference type="PANTHER" id="PTHR10353:SF36">
    <property type="entry name" value="LP05116P"/>
    <property type="match status" value="1"/>
</dbReference>
<dbReference type="EMBL" id="BBTG02000005">
    <property type="protein sequence ID" value="GAO16632.1"/>
    <property type="molecule type" value="Genomic_DNA"/>
</dbReference>
<dbReference type="Proteomes" id="UP000054053">
    <property type="component" value="Unassembled WGS sequence"/>
</dbReference>
<dbReference type="FunFam" id="3.20.20.80:FF:000011">
    <property type="entry name" value="Cytosolic beta-glucosidase"/>
    <property type="match status" value="1"/>
</dbReference>
<gene>
    <name evidence="8" type="ORF">UVI_02012530</name>
</gene>
<dbReference type="InterPro" id="IPR001360">
    <property type="entry name" value="Glyco_hydro_1"/>
</dbReference>
<dbReference type="EC" id="3.2.1.21" evidence="3"/>
<accession>A0A1B5L2I0</accession>
<evidence type="ECO:0000256" key="1">
    <source>
        <dbReference type="ARBA" id="ARBA00000448"/>
    </source>
</evidence>
<dbReference type="InterPro" id="IPR017853">
    <property type="entry name" value="GH"/>
</dbReference>
<reference evidence="9" key="1">
    <citation type="journal article" date="2016" name="Genome Announc.">
        <title>Genome sequence of Ustilaginoidea virens IPU010, a rice pathogenic fungus causing false smut.</title>
        <authorList>
            <person name="Kumagai T."/>
            <person name="Ishii T."/>
            <person name="Terai G."/>
            <person name="Umemura M."/>
            <person name="Machida M."/>
            <person name="Asai K."/>
        </authorList>
    </citation>
    <scope>NUCLEOTIDE SEQUENCE [LARGE SCALE GENOMIC DNA]</scope>
    <source>
        <strain evidence="9">IPU010</strain>
    </source>
</reference>
<dbReference type="SUPFAM" id="SSF51445">
    <property type="entry name" value="(Trans)glycosidases"/>
    <property type="match status" value="1"/>
</dbReference>
<comment type="caution">
    <text evidence="8">The sequence shown here is derived from an EMBL/GenBank/DDBJ whole genome shotgun (WGS) entry which is preliminary data.</text>
</comment>
<evidence type="ECO:0000256" key="4">
    <source>
        <dbReference type="ARBA" id="ARBA00022801"/>
    </source>
</evidence>
<keyword evidence="4" id="KW-0378">Hydrolase</keyword>
<evidence type="ECO:0000256" key="6">
    <source>
        <dbReference type="ARBA" id="ARBA00056775"/>
    </source>
</evidence>
<evidence type="ECO:0000256" key="3">
    <source>
        <dbReference type="ARBA" id="ARBA00012744"/>
    </source>
</evidence>
<protein>
    <recommendedName>
        <fullName evidence="3">beta-glucosidase</fullName>
        <ecNumber evidence="3">3.2.1.21</ecNumber>
    </recommendedName>
</protein>
<sequence>MKWIFSKPRDGLPADGLPADGIPADGLPIPPDFEWGFATASYQIEGAVREDGRGKSIWDTFCHLEPTRTKGANGDVACDHYHRYQEDFDLLSRYGARAYRFSISWSRIIPLGGRGDPVNEAGIAFYNRLIDSLIGRGIAPWVTLYHWDLPQGLDDRYGGWLDVEESQLDFERYARLCYQRFGDRVKNWITLNEPWIQSVFGYSTGGNAPGRSSTNKQSVAGNSATEPWIAGKSQIMSHARAVVAYNRDFKASQGGQIGVSLNGDFYEPWDSSDDRDRDAAERRMEFQIGWFANPIFLKTDYPSCMREQLGERLPAFTESEMGLLKEADTDFYGMNYYTSQFARHRSGPAVDTDYLGNVDELQQNKQGAQVGEESGLHWLRSCPDLFAKHLTRAFRLYGKPIYVTENGCPCPGEDQMSCDEAVADLYRIRYFSSHLDSICKSIGQDGTLVKGYFAWALLDNLEWSYGYGPRFGVTFTDYETLERTPKQSAFLLSKMLRERQGIAVAA</sequence>
<dbReference type="Gene3D" id="3.20.20.80">
    <property type="entry name" value="Glycosidases"/>
    <property type="match status" value="1"/>
</dbReference>
<evidence type="ECO:0000256" key="2">
    <source>
        <dbReference type="ARBA" id="ARBA00010838"/>
    </source>
</evidence>
<dbReference type="AlphaFoldDB" id="A0A1B5L2I0"/>
<name>A0A1B5L2I0_USTVR</name>
<comment type="catalytic activity">
    <reaction evidence="1">
        <text>Hydrolysis of terminal, non-reducing beta-D-glucosyl residues with release of beta-D-glucose.</text>
        <dbReference type="EC" id="3.2.1.21"/>
    </reaction>
</comment>
<comment type="similarity">
    <text evidence="2 7">Belongs to the glycosyl hydrolase 1 family.</text>
</comment>
<dbReference type="GO" id="GO:0030245">
    <property type="term" value="P:cellulose catabolic process"/>
    <property type="evidence" value="ECO:0007669"/>
    <property type="project" value="UniProtKB-ARBA"/>
</dbReference>
<dbReference type="InterPro" id="IPR033132">
    <property type="entry name" value="GH_1_N_CS"/>
</dbReference>
<evidence type="ECO:0000256" key="5">
    <source>
        <dbReference type="ARBA" id="ARBA00023295"/>
    </source>
</evidence>
<keyword evidence="5" id="KW-0326">Glycosidase</keyword>
<dbReference type="PANTHER" id="PTHR10353">
    <property type="entry name" value="GLYCOSYL HYDROLASE"/>
    <property type="match status" value="1"/>
</dbReference>
<dbReference type="PROSITE" id="PS00653">
    <property type="entry name" value="GLYCOSYL_HYDROL_F1_2"/>
    <property type="match status" value="1"/>
</dbReference>
<organism evidence="8 9">
    <name type="scientific">Ustilaginoidea virens</name>
    <name type="common">Rice false smut fungus</name>
    <name type="synonym">Villosiclava virens</name>
    <dbReference type="NCBI Taxonomy" id="1159556"/>
    <lineage>
        <taxon>Eukaryota</taxon>
        <taxon>Fungi</taxon>
        <taxon>Dikarya</taxon>
        <taxon>Ascomycota</taxon>
        <taxon>Pezizomycotina</taxon>
        <taxon>Sordariomycetes</taxon>
        <taxon>Hypocreomycetidae</taxon>
        <taxon>Hypocreales</taxon>
        <taxon>Clavicipitaceae</taxon>
        <taxon>Ustilaginoidea</taxon>
    </lineage>
</organism>
<comment type="function">
    <text evidence="6">Plays an important role in cellulose degradation. Shows hydrolytic activity against several glycosidic compounds.</text>
</comment>
<dbReference type="GO" id="GO:0080079">
    <property type="term" value="F:cellobiose glucosidase activity"/>
    <property type="evidence" value="ECO:0007669"/>
    <property type="project" value="UniProtKB-ARBA"/>
</dbReference>
<evidence type="ECO:0000313" key="8">
    <source>
        <dbReference type="EMBL" id="GAO16632.1"/>
    </source>
</evidence>